<accession>X0W701</accession>
<protein>
    <submittedName>
        <fullName evidence="1">Uncharacterized protein</fullName>
    </submittedName>
</protein>
<evidence type="ECO:0000313" key="1">
    <source>
        <dbReference type="EMBL" id="GAG26704.1"/>
    </source>
</evidence>
<comment type="caution">
    <text evidence="1">The sequence shown here is derived from an EMBL/GenBank/DDBJ whole genome shotgun (WGS) entry which is preliminary data.</text>
</comment>
<organism evidence="1">
    <name type="scientific">marine sediment metagenome</name>
    <dbReference type="NCBI Taxonomy" id="412755"/>
    <lineage>
        <taxon>unclassified sequences</taxon>
        <taxon>metagenomes</taxon>
        <taxon>ecological metagenomes</taxon>
    </lineage>
</organism>
<reference evidence="1" key="1">
    <citation type="journal article" date="2014" name="Front. Microbiol.">
        <title>High frequency of phylogenetically diverse reductive dehalogenase-homologous genes in deep subseafloor sedimentary metagenomes.</title>
        <authorList>
            <person name="Kawai M."/>
            <person name="Futagami T."/>
            <person name="Toyoda A."/>
            <person name="Takaki Y."/>
            <person name="Nishi S."/>
            <person name="Hori S."/>
            <person name="Arai W."/>
            <person name="Tsubouchi T."/>
            <person name="Morono Y."/>
            <person name="Uchiyama I."/>
            <person name="Ito T."/>
            <person name="Fujiyama A."/>
            <person name="Inagaki F."/>
            <person name="Takami H."/>
        </authorList>
    </citation>
    <scope>NUCLEOTIDE SEQUENCE</scope>
    <source>
        <strain evidence="1">Expedition CK06-06</strain>
    </source>
</reference>
<gene>
    <name evidence="1" type="ORF">S01H1_53804</name>
</gene>
<dbReference type="AlphaFoldDB" id="X0W701"/>
<sequence length="73" mass="8323">MMHKVDSGRTIMFVWNDHNEYMRVIEYAAGVMMRGEFQLKESARMAWGRFLAAGYEPTGEVATGLTQIPPVLQ</sequence>
<dbReference type="EMBL" id="BARS01034860">
    <property type="protein sequence ID" value="GAG26704.1"/>
    <property type="molecule type" value="Genomic_DNA"/>
</dbReference>
<name>X0W701_9ZZZZ</name>
<proteinExistence type="predicted"/>